<evidence type="ECO:0000313" key="3">
    <source>
        <dbReference type="Proteomes" id="UP000003374"/>
    </source>
</evidence>
<comment type="caution">
    <text evidence="2">The sequence shown here is derived from an EMBL/GenBank/DDBJ whole genome shotgun (WGS) entry which is preliminary data.</text>
</comment>
<feature type="region of interest" description="Disordered" evidence="1">
    <location>
        <begin position="52"/>
        <end position="78"/>
    </location>
</feature>
<dbReference type="Pfam" id="PF13557">
    <property type="entry name" value="Phenol_MetA_deg"/>
    <property type="match status" value="1"/>
</dbReference>
<reference evidence="2 3" key="1">
    <citation type="submission" date="2006-02" db="EMBL/GenBank/DDBJ databases">
        <authorList>
            <person name="Waterbury J."/>
            <person name="Ferriera S."/>
            <person name="Johnson J."/>
            <person name="Kravitz S."/>
            <person name="Halpern A."/>
            <person name="Remington K."/>
            <person name="Beeson K."/>
            <person name="Tran B."/>
            <person name="Rogers Y.-H."/>
            <person name="Friedman R."/>
            <person name="Venter J.C."/>
        </authorList>
    </citation>
    <scope>NUCLEOTIDE SEQUENCE [LARGE SCALE GENOMIC DNA]</scope>
    <source>
        <strain evidence="2 3">Nb-231</strain>
    </source>
</reference>
<dbReference type="EMBL" id="AAOF01000006">
    <property type="protein sequence ID" value="EAR21774.1"/>
    <property type="molecule type" value="Genomic_DNA"/>
</dbReference>
<accession>A4BRF2</accession>
<evidence type="ECO:0000313" key="2">
    <source>
        <dbReference type="EMBL" id="EAR21774.1"/>
    </source>
</evidence>
<sequence>MSLLHRCTLNLERSVAMVVLFSIAAPVFAHSKLSSTIPDRPSRVEKLPALAEAAEPQSPTQPPSGAQNQAHPAAPGQFEVDEEAAERALERTLVVQGALLLPFGLAEIQPSFSYTRSELDDQNLALQQGTPFLVEQDIRRNTFIGDLFFRFGLPFDSQLEFGIPYQYFDSKVVTDFSGGGVGRNEVSDSSSGFGDFRVGLAKGLLREGLWWPNLIGRVTWNTDTGKTNAANPLGNGFNELSGSLTATKRQDPLVFIGSFTYTTSFEKNGIDPGDAFNFSVGALLAASPETSLRLTINQSFVDKIKVDGRAFDGSDRVIASLAFGASSIVGHGKFLDLAATAGLTDQAPDYSVTLTLVVRFGLPSFSF</sequence>
<dbReference type="Proteomes" id="UP000003374">
    <property type="component" value="Unassembled WGS sequence"/>
</dbReference>
<dbReference type="SUPFAM" id="SSF56935">
    <property type="entry name" value="Porins"/>
    <property type="match status" value="1"/>
</dbReference>
<protein>
    <recommendedName>
        <fullName evidence="4">Transporter</fullName>
    </recommendedName>
</protein>
<dbReference type="InterPro" id="IPR025737">
    <property type="entry name" value="FApF"/>
</dbReference>
<dbReference type="HOGENOM" id="CLU_054183_0_0_6"/>
<dbReference type="AlphaFoldDB" id="A4BRF2"/>
<evidence type="ECO:0000256" key="1">
    <source>
        <dbReference type="SAM" id="MobiDB-lite"/>
    </source>
</evidence>
<dbReference type="eggNOG" id="COG2885">
    <property type="taxonomic scope" value="Bacteria"/>
</dbReference>
<organism evidence="2 3">
    <name type="scientific">Nitrococcus mobilis Nb-231</name>
    <dbReference type="NCBI Taxonomy" id="314278"/>
    <lineage>
        <taxon>Bacteria</taxon>
        <taxon>Pseudomonadati</taxon>
        <taxon>Pseudomonadota</taxon>
        <taxon>Gammaproteobacteria</taxon>
        <taxon>Chromatiales</taxon>
        <taxon>Ectothiorhodospiraceae</taxon>
        <taxon>Nitrococcus</taxon>
    </lineage>
</organism>
<proteinExistence type="predicted"/>
<gene>
    <name evidence="2" type="ORF">NB231_03555</name>
</gene>
<dbReference type="STRING" id="314278.NB231_03555"/>
<keyword evidence="3" id="KW-1185">Reference proteome</keyword>
<name>A4BRF2_9GAMM</name>
<evidence type="ECO:0008006" key="4">
    <source>
        <dbReference type="Google" id="ProtNLM"/>
    </source>
</evidence>